<accession>A0AAE1PSE1</accession>
<dbReference type="InterPro" id="IPR022242">
    <property type="entry name" value="TNP-like_C"/>
</dbReference>
<name>A0AAE1PSE1_9EUCA</name>
<dbReference type="EMBL" id="JAWZYT010000065">
    <property type="protein sequence ID" value="KAK4328699.1"/>
    <property type="molecule type" value="Genomic_DNA"/>
</dbReference>
<keyword evidence="5" id="KW-1185">Reference proteome</keyword>
<evidence type="ECO:0000313" key="5">
    <source>
        <dbReference type="Proteomes" id="UP001292094"/>
    </source>
</evidence>
<feature type="compositionally biased region" description="Basic and acidic residues" evidence="1">
    <location>
        <begin position="57"/>
        <end position="70"/>
    </location>
</feature>
<evidence type="ECO:0000313" key="3">
    <source>
        <dbReference type="EMBL" id="KAK4312432.1"/>
    </source>
</evidence>
<evidence type="ECO:0000256" key="1">
    <source>
        <dbReference type="SAM" id="MobiDB-lite"/>
    </source>
</evidence>
<evidence type="ECO:0000313" key="4">
    <source>
        <dbReference type="EMBL" id="KAK4328699.1"/>
    </source>
</evidence>
<organism evidence="3 5">
    <name type="scientific">Petrolisthes manimaculis</name>
    <dbReference type="NCBI Taxonomy" id="1843537"/>
    <lineage>
        <taxon>Eukaryota</taxon>
        <taxon>Metazoa</taxon>
        <taxon>Ecdysozoa</taxon>
        <taxon>Arthropoda</taxon>
        <taxon>Crustacea</taxon>
        <taxon>Multicrustacea</taxon>
        <taxon>Malacostraca</taxon>
        <taxon>Eumalacostraca</taxon>
        <taxon>Eucarida</taxon>
        <taxon>Decapoda</taxon>
        <taxon>Pleocyemata</taxon>
        <taxon>Anomura</taxon>
        <taxon>Galatheoidea</taxon>
        <taxon>Porcellanidae</taxon>
        <taxon>Petrolisthes</taxon>
    </lineage>
</organism>
<feature type="domain" description="Transposable element P transposase-like C-terminal" evidence="2">
    <location>
        <begin position="102"/>
        <end position="199"/>
    </location>
</feature>
<dbReference type="EMBL" id="JAWZYT010001411">
    <property type="protein sequence ID" value="KAK4312432.1"/>
    <property type="molecule type" value="Genomic_DNA"/>
</dbReference>
<feature type="region of interest" description="Disordered" evidence="1">
    <location>
        <begin position="50"/>
        <end position="71"/>
    </location>
</feature>
<protein>
    <recommendedName>
        <fullName evidence="2">Transposable element P transposase-like C-terminal domain-containing protein</fullName>
    </recommendedName>
</protein>
<dbReference type="Proteomes" id="UP001292094">
    <property type="component" value="Unassembled WGS sequence"/>
</dbReference>
<dbReference type="Pfam" id="PF12596">
    <property type="entry name" value="Tnp_P_element_C"/>
    <property type="match status" value="1"/>
</dbReference>
<proteinExistence type="predicted"/>
<evidence type="ECO:0000259" key="2">
    <source>
        <dbReference type="Pfam" id="PF12596"/>
    </source>
</evidence>
<gene>
    <name evidence="4" type="ORF">Pmani_000895</name>
    <name evidence="3" type="ORF">Pmani_016155</name>
</gene>
<reference evidence="3" key="1">
    <citation type="submission" date="2023-11" db="EMBL/GenBank/DDBJ databases">
        <title>Genome assemblies of two species of porcelain crab, Petrolisthes cinctipes and Petrolisthes manimaculis (Anomura: Porcellanidae).</title>
        <authorList>
            <person name="Angst P."/>
        </authorList>
    </citation>
    <scope>NUCLEOTIDE SEQUENCE</scope>
    <source>
        <strain evidence="3">PB745_02</strain>
        <tissue evidence="3">Gill</tissue>
    </source>
</reference>
<dbReference type="AlphaFoldDB" id="A0AAE1PSE1"/>
<comment type="caution">
    <text evidence="3">The sequence shown here is derived from an EMBL/GenBank/DDBJ whole genome shotgun (WGS) entry which is preliminary data.</text>
</comment>
<sequence length="255" mass="29011">MYVPYITHAFFNISGISQLDISVTRNERVDRRGRKRAVDVMLYDSSSNIELDQGDTTTEKTNDPVERHNAGGDTAIDNVQGKDVKLLSDRSNISQDNDDDKCLREVTTCSKNMDSYDRELSLELCMTSLIFKNMDIELDCIDGDLSNDIKEIESFAPEGDAEQNTSTVIEEQALHYIGGYIVRKFSLKYPHLGCKCDDSESISKENSWTETVNRGNLYVPSEEFYSQLKIMRKIFKAIHGEVLREGKKLCENSNF</sequence>